<evidence type="ECO:0000256" key="1">
    <source>
        <dbReference type="SAM" id="SignalP"/>
    </source>
</evidence>
<dbReference type="Proteomes" id="UP001251528">
    <property type="component" value="Unassembled WGS sequence"/>
</dbReference>
<feature type="chain" id="PRO_5042601901" evidence="1">
    <location>
        <begin position="20"/>
        <end position="297"/>
    </location>
</feature>
<organism evidence="2 3">
    <name type="scientific">Conoideocrella luteorostrata</name>
    <dbReference type="NCBI Taxonomy" id="1105319"/>
    <lineage>
        <taxon>Eukaryota</taxon>
        <taxon>Fungi</taxon>
        <taxon>Dikarya</taxon>
        <taxon>Ascomycota</taxon>
        <taxon>Pezizomycotina</taxon>
        <taxon>Sordariomycetes</taxon>
        <taxon>Hypocreomycetidae</taxon>
        <taxon>Hypocreales</taxon>
        <taxon>Clavicipitaceae</taxon>
        <taxon>Conoideocrella</taxon>
    </lineage>
</organism>
<protein>
    <submittedName>
        <fullName evidence="2">Uncharacterized protein</fullName>
    </submittedName>
</protein>
<comment type="caution">
    <text evidence="2">The sequence shown here is derived from an EMBL/GenBank/DDBJ whole genome shotgun (WGS) entry which is preliminary data.</text>
</comment>
<keyword evidence="3" id="KW-1185">Reference proteome</keyword>
<evidence type="ECO:0000313" key="2">
    <source>
        <dbReference type="EMBL" id="KAK2598207.1"/>
    </source>
</evidence>
<gene>
    <name evidence="2" type="ORF">QQS21_005684</name>
</gene>
<keyword evidence="1" id="KW-0732">Signal</keyword>
<dbReference type="AlphaFoldDB" id="A0AAJ0FYY1"/>
<feature type="signal peptide" evidence="1">
    <location>
        <begin position="1"/>
        <end position="19"/>
    </location>
</feature>
<evidence type="ECO:0000313" key="3">
    <source>
        <dbReference type="Proteomes" id="UP001251528"/>
    </source>
</evidence>
<dbReference type="EMBL" id="JASWJB010000097">
    <property type="protein sequence ID" value="KAK2598207.1"/>
    <property type="molecule type" value="Genomic_DNA"/>
</dbReference>
<accession>A0AAJ0FYY1</accession>
<name>A0AAJ0FYY1_9HYPO</name>
<proteinExistence type="predicted"/>
<sequence>MTKLLHLLSALFFASNVIAQSSSSKNGQGDKAAKTTATKSNKDIETSCSTAECFAGKKLSYFIVYSPECTKEQYKEEVCQGSETWCSDGNRAKLYGSKEKCLELRAKPPRQGKAAWQPNAKGDCPKDTEKCLGTEAACFLLSNDVKKDLQQLCLSQREGPPFMIPNSGGCTDPKAEEERCQGTIAWCNSQFNKKGYASKYDCILLRGLELKAFETDYKQGLIEPVKASILSWGKNVTRNAAIREIMRNGTAEAAQKSIATDMSGFMDKIKSSLQRQTLKNMQSGMRKGLEKYAEQKL</sequence>
<reference evidence="2" key="1">
    <citation type="submission" date="2023-06" db="EMBL/GenBank/DDBJ databases">
        <title>Conoideocrella luteorostrata (Hypocreales: Clavicipitaceae), a potential biocontrol fungus for elongate hemlock scale in United States Christmas tree production areas.</title>
        <authorList>
            <person name="Barrett H."/>
            <person name="Lovett B."/>
            <person name="Macias A.M."/>
            <person name="Stajich J.E."/>
            <person name="Kasson M.T."/>
        </authorList>
    </citation>
    <scope>NUCLEOTIDE SEQUENCE</scope>
    <source>
        <strain evidence="2">ARSEF 14590</strain>
    </source>
</reference>